<evidence type="ECO:0000256" key="4">
    <source>
        <dbReference type="ARBA" id="ARBA00022490"/>
    </source>
</evidence>
<comment type="subunit">
    <text evidence="3 15">Tetramer of two alpha and two beta subunits.</text>
</comment>
<name>A0A1F6TGT2_9PROT</name>
<feature type="binding site" evidence="15">
    <location>
        <position position="463"/>
    </location>
    <ligand>
        <name>Mg(2+)</name>
        <dbReference type="ChEBI" id="CHEBI:18420"/>
        <note>shared with alpha subunit</note>
    </ligand>
</feature>
<dbReference type="GO" id="GO:0000049">
    <property type="term" value="F:tRNA binding"/>
    <property type="evidence" value="ECO:0007669"/>
    <property type="project" value="UniProtKB-UniRule"/>
</dbReference>
<dbReference type="GO" id="GO:0000287">
    <property type="term" value="F:magnesium ion binding"/>
    <property type="evidence" value="ECO:0007669"/>
    <property type="project" value="UniProtKB-UniRule"/>
</dbReference>
<dbReference type="GO" id="GO:0006432">
    <property type="term" value="P:phenylalanyl-tRNA aminoacylation"/>
    <property type="evidence" value="ECO:0007669"/>
    <property type="project" value="UniProtKB-UniRule"/>
</dbReference>
<keyword evidence="4 15" id="KW-0963">Cytoplasm</keyword>
<dbReference type="InterPro" id="IPR005121">
    <property type="entry name" value="Fdx_antiC-bd"/>
</dbReference>
<dbReference type="SUPFAM" id="SSF55681">
    <property type="entry name" value="Class II aaRS and biotin synthetases"/>
    <property type="match status" value="1"/>
</dbReference>
<dbReference type="InterPro" id="IPR045864">
    <property type="entry name" value="aa-tRNA-synth_II/BPL/LPL"/>
</dbReference>
<dbReference type="InterPro" id="IPR005147">
    <property type="entry name" value="tRNA_synthase_B5-dom"/>
</dbReference>
<comment type="cofactor">
    <cofactor evidence="15">
        <name>Mg(2+)</name>
        <dbReference type="ChEBI" id="CHEBI:18420"/>
    </cofactor>
    <text evidence="15">Binds 2 magnesium ions per tetramer.</text>
</comment>
<gene>
    <name evidence="15" type="primary">pheT</name>
    <name evidence="20" type="ORF">A2V92_04450</name>
</gene>
<sequence>MKISEQWLREWVAPKLDTKALAESLTLAGLEVGAIEPAAPRLEHVVVGEIRSVAPHPSADKLTLCRVAVGKGADLDIVCGAVNAAAGIKAPVALPGARLPGGAVIQKTEIRGAPSAGMLCSAADLGLEESSTGLMVLGPEAKPGTPLENYLALDDSILEIDLTSNRGDCLSVAGIAREVAALTGAKLKAPKIKGIPARSRRQIKVVLDAPQDCPHYLGRVIESINARAVTPDWMKERLRRAGVRGIHPVVDVTNYVMLELGQPMHAFDLEKLQGAVHVRQARKGESVTLLDGKHLLLDAGALLVADDRAPLALAGIMGGADSAVSAATRHVFLESAWFKPETISARARALGLQTESSQRFERGVDPSLQRAAVERATALLLEIAGGKPGPVIERAAARHLPKRRPITLRRTRLTQMLGVELPPKEVGAILARLVMRTTKTAQGWRVVPPAYRFDIGREIDLIEEVARLHGYEKLPSRRPRIEMASGPVSETRVSAARLQALLADRDYQEVVTYSFIDPALHALIAPHTEALRLANPISADMAVMRTSLWPGLLQTMIYNQNRQQTRLRLFEIGRCFAPRARTVDQDKMLAGAVCGTVLAEQWGVKGRAVNFHDAKADVEALLGLGGSRDELRFHPATHPALHPGQTAAVERRGEPAGIVGLLLPEIQAKIGLNQPVCLFELKLSVLGAAKIPIFHELSRFPSIRRDIAVIVPEKTPAQDVLDCITKVAGNLLVNLQLFDEYRGEGIDSGRKSLALGLTLQDSSRTLKDVEVEAMVQGVVVALESELGAQLRR</sequence>
<dbReference type="SUPFAM" id="SSF50249">
    <property type="entry name" value="Nucleic acid-binding proteins"/>
    <property type="match status" value="1"/>
</dbReference>
<dbReference type="Gene3D" id="3.30.56.10">
    <property type="match status" value="2"/>
</dbReference>
<dbReference type="InterPro" id="IPR005146">
    <property type="entry name" value="B3/B4_tRNA-bd"/>
</dbReference>
<comment type="caution">
    <text evidence="20">The sequence shown here is derived from an EMBL/GenBank/DDBJ whole genome shotgun (WGS) entry which is preliminary data.</text>
</comment>
<keyword evidence="7 15" id="KW-0479">Metal-binding</keyword>
<dbReference type="AlphaFoldDB" id="A0A1F6TGT2"/>
<evidence type="ECO:0000259" key="17">
    <source>
        <dbReference type="PROSITE" id="PS50886"/>
    </source>
</evidence>
<dbReference type="PANTHER" id="PTHR10947:SF0">
    <property type="entry name" value="PHENYLALANINE--TRNA LIGASE BETA SUBUNIT"/>
    <property type="match status" value="1"/>
</dbReference>
<evidence type="ECO:0000256" key="11">
    <source>
        <dbReference type="ARBA" id="ARBA00022884"/>
    </source>
</evidence>
<organism evidence="20 21">
    <name type="scientific">Candidatus Muproteobacteria bacterium RBG_16_65_31</name>
    <dbReference type="NCBI Taxonomy" id="1817759"/>
    <lineage>
        <taxon>Bacteria</taxon>
        <taxon>Pseudomonadati</taxon>
        <taxon>Pseudomonadota</taxon>
        <taxon>Candidatus Muproteobacteria</taxon>
    </lineage>
</organism>
<dbReference type="EC" id="6.1.1.20" evidence="15"/>
<keyword evidence="5 16" id="KW-0820">tRNA-binding</keyword>
<evidence type="ECO:0000256" key="12">
    <source>
        <dbReference type="ARBA" id="ARBA00022917"/>
    </source>
</evidence>
<dbReference type="GO" id="GO:0004826">
    <property type="term" value="F:phenylalanine-tRNA ligase activity"/>
    <property type="evidence" value="ECO:0007669"/>
    <property type="project" value="UniProtKB-UniRule"/>
</dbReference>
<evidence type="ECO:0000256" key="16">
    <source>
        <dbReference type="PROSITE-ProRule" id="PRU00209"/>
    </source>
</evidence>
<feature type="binding site" evidence="15">
    <location>
        <position position="460"/>
    </location>
    <ligand>
        <name>Mg(2+)</name>
        <dbReference type="ChEBI" id="CHEBI:18420"/>
        <note>shared with alpha subunit</note>
    </ligand>
</feature>
<dbReference type="FunFam" id="3.30.70.380:FF:000001">
    <property type="entry name" value="Phenylalanine--tRNA ligase beta subunit"/>
    <property type="match status" value="1"/>
</dbReference>
<dbReference type="SUPFAM" id="SSF46955">
    <property type="entry name" value="Putative DNA-binding domain"/>
    <property type="match status" value="1"/>
</dbReference>
<dbReference type="PROSITE" id="PS51483">
    <property type="entry name" value="B5"/>
    <property type="match status" value="1"/>
</dbReference>
<dbReference type="FunFam" id="3.50.40.10:FF:000001">
    <property type="entry name" value="Phenylalanine--tRNA ligase beta subunit"/>
    <property type="match status" value="1"/>
</dbReference>
<evidence type="ECO:0000313" key="20">
    <source>
        <dbReference type="EMBL" id="OGI44314.1"/>
    </source>
</evidence>
<dbReference type="Gene3D" id="3.30.930.10">
    <property type="entry name" value="Bira Bifunctional Protein, Domain 2"/>
    <property type="match status" value="1"/>
</dbReference>
<dbReference type="GO" id="GO:0009328">
    <property type="term" value="C:phenylalanine-tRNA ligase complex"/>
    <property type="evidence" value="ECO:0007669"/>
    <property type="project" value="TreeGrafter"/>
</dbReference>
<keyword evidence="12 15" id="KW-0648">Protein biosynthesis</keyword>
<dbReference type="CDD" id="cd02796">
    <property type="entry name" value="tRNA_bind_bactPheRS"/>
    <property type="match status" value="1"/>
</dbReference>
<dbReference type="Gene3D" id="3.30.70.380">
    <property type="entry name" value="Ferrodoxin-fold anticodon-binding domain"/>
    <property type="match status" value="1"/>
</dbReference>
<feature type="binding site" evidence="15">
    <location>
        <position position="454"/>
    </location>
    <ligand>
        <name>Mg(2+)</name>
        <dbReference type="ChEBI" id="CHEBI:18420"/>
        <note>shared with alpha subunit</note>
    </ligand>
</feature>
<evidence type="ECO:0000259" key="18">
    <source>
        <dbReference type="PROSITE" id="PS51447"/>
    </source>
</evidence>
<comment type="similarity">
    <text evidence="2 15">Belongs to the phenylalanyl-tRNA synthetase beta subunit family. Type 1 subfamily.</text>
</comment>
<dbReference type="InterPro" id="IPR009061">
    <property type="entry name" value="DNA-bd_dom_put_sf"/>
</dbReference>
<dbReference type="InterPro" id="IPR004532">
    <property type="entry name" value="Phe-tRNA-ligase_IIc_bsu_bact"/>
</dbReference>
<dbReference type="FunFam" id="3.30.930.10:FF:000022">
    <property type="entry name" value="Phenylalanine--tRNA ligase beta subunit"/>
    <property type="match status" value="1"/>
</dbReference>
<dbReference type="Pfam" id="PF03147">
    <property type="entry name" value="FDX-ACB"/>
    <property type="match status" value="1"/>
</dbReference>
<keyword evidence="11 16" id="KW-0694">RNA-binding</keyword>
<keyword evidence="9 15" id="KW-0067">ATP-binding</keyword>
<feature type="domain" description="TRNA-binding" evidence="17">
    <location>
        <begin position="39"/>
        <end position="148"/>
    </location>
</feature>
<dbReference type="FunFam" id="3.30.56.10:FF:000002">
    <property type="entry name" value="Phenylalanine--tRNA ligase beta subunit"/>
    <property type="match status" value="1"/>
</dbReference>
<dbReference type="Gene3D" id="2.40.50.140">
    <property type="entry name" value="Nucleic acid-binding proteins"/>
    <property type="match status" value="1"/>
</dbReference>
<dbReference type="SUPFAM" id="SSF56037">
    <property type="entry name" value="PheT/TilS domain"/>
    <property type="match status" value="1"/>
</dbReference>
<dbReference type="PANTHER" id="PTHR10947">
    <property type="entry name" value="PHENYLALANYL-TRNA SYNTHETASE BETA CHAIN AND LEUCINE-RICH REPEAT-CONTAINING PROTEIN 47"/>
    <property type="match status" value="1"/>
</dbReference>
<evidence type="ECO:0000256" key="8">
    <source>
        <dbReference type="ARBA" id="ARBA00022741"/>
    </source>
</evidence>
<dbReference type="Pfam" id="PF01588">
    <property type="entry name" value="tRNA_bind"/>
    <property type="match status" value="1"/>
</dbReference>
<evidence type="ECO:0000256" key="15">
    <source>
        <dbReference type="HAMAP-Rule" id="MF_00283"/>
    </source>
</evidence>
<dbReference type="InterPro" id="IPR020825">
    <property type="entry name" value="Phe-tRNA_synthase-like_B3/B4"/>
</dbReference>
<feature type="binding site" evidence="15">
    <location>
        <position position="464"/>
    </location>
    <ligand>
        <name>Mg(2+)</name>
        <dbReference type="ChEBI" id="CHEBI:18420"/>
        <note>shared with alpha subunit</note>
    </ligand>
</feature>
<dbReference type="InterPro" id="IPR033714">
    <property type="entry name" value="tRNA_bind_bactPheRS"/>
</dbReference>
<evidence type="ECO:0000313" key="21">
    <source>
        <dbReference type="Proteomes" id="UP000179344"/>
    </source>
</evidence>
<dbReference type="InterPro" id="IPR045060">
    <property type="entry name" value="Phe-tRNA-ligase_IIc_bsu"/>
</dbReference>
<evidence type="ECO:0000256" key="10">
    <source>
        <dbReference type="ARBA" id="ARBA00022842"/>
    </source>
</evidence>
<evidence type="ECO:0000256" key="13">
    <source>
        <dbReference type="ARBA" id="ARBA00023146"/>
    </source>
</evidence>
<evidence type="ECO:0000256" key="6">
    <source>
        <dbReference type="ARBA" id="ARBA00022598"/>
    </source>
</evidence>
<dbReference type="InterPro" id="IPR012340">
    <property type="entry name" value="NA-bd_OB-fold"/>
</dbReference>
<protein>
    <recommendedName>
        <fullName evidence="15">Phenylalanine--tRNA ligase beta subunit</fullName>
        <ecNumber evidence="15">6.1.1.20</ecNumber>
    </recommendedName>
    <alternativeName>
        <fullName evidence="15">Phenylalanyl-tRNA synthetase beta subunit</fullName>
        <shortName evidence="15">PheRS</shortName>
    </alternativeName>
</protein>
<reference evidence="20 21" key="1">
    <citation type="journal article" date="2016" name="Nat. Commun.">
        <title>Thousands of microbial genomes shed light on interconnected biogeochemical processes in an aquifer system.</title>
        <authorList>
            <person name="Anantharaman K."/>
            <person name="Brown C.T."/>
            <person name="Hug L.A."/>
            <person name="Sharon I."/>
            <person name="Castelle C.J."/>
            <person name="Probst A.J."/>
            <person name="Thomas B.C."/>
            <person name="Singh A."/>
            <person name="Wilkins M.J."/>
            <person name="Karaoz U."/>
            <person name="Brodie E.L."/>
            <person name="Williams K.H."/>
            <person name="Hubbard S.S."/>
            <person name="Banfield J.F."/>
        </authorList>
    </citation>
    <scope>NUCLEOTIDE SEQUENCE [LARGE SCALE GENOMIC DNA]</scope>
</reference>
<keyword evidence="6 15" id="KW-0436">Ligase</keyword>
<dbReference type="NCBIfam" id="TIGR00472">
    <property type="entry name" value="pheT_bact"/>
    <property type="match status" value="1"/>
</dbReference>
<feature type="domain" description="B5" evidence="19">
    <location>
        <begin position="401"/>
        <end position="476"/>
    </location>
</feature>
<dbReference type="InterPro" id="IPR002547">
    <property type="entry name" value="tRNA-bd_dom"/>
</dbReference>
<evidence type="ECO:0000256" key="3">
    <source>
        <dbReference type="ARBA" id="ARBA00011209"/>
    </source>
</evidence>
<evidence type="ECO:0000256" key="1">
    <source>
        <dbReference type="ARBA" id="ARBA00004496"/>
    </source>
</evidence>
<dbReference type="HAMAP" id="MF_00283">
    <property type="entry name" value="Phe_tRNA_synth_beta1"/>
    <property type="match status" value="1"/>
</dbReference>
<dbReference type="FunFam" id="2.40.50.140:FF:000045">
    <property type="entry name" value="Phenylalanine--tRNA ligase beta subunit"/>
    <property type="match status" value="1"/>
</dbReference>
<evidence type="ECO:0000256" key="9">
    <source>
        <dbReference type="ARBA" id="ARBA00022840"/>
    </source>
</evidence>
<dbReference type="Pfam" id="PF03484">
    <property type="entry name" value="B5"/>
    <property type="match status" value="1"/>
</dbReference>
<dbReference type="EMBL" id="MFST01000054">
    <property type="protein sequence ID" value="OGI44314.1"/>
    <property type="molecule type" value="Genomic_DNA"/>
</dbReference>
<evidence type="ECO:0000256" key="5">
    <source>
        <dbReference type="ARBA" id="ARBA00022555"/>
    </source>
</evidence>
<dbReference type="Pfam" id="PF17759">
    <property type="entry name" value="tRNA_synthFbeta"/>
    <property type="match status" value="1"/>
</dbReference>
<dbReference type="SMART" id="SM00874">
    <property type="entry name" value="B5"/>
    <property type="match status" value="1"/>
</dbReference>
<dbReference type="GO" id="GO:0005524">
    <property type="term" value="F:ATP binding"/>
    <property type="evidence" value="ECO:0007669"/>
    <property type="project" value="UniProtKB-UniRule"/>
</dbReference>
<dbReference type="SMART" id="SM00873">
    <property type="entry name" value="B3_4"/>
    <property type="match status" value="1"/>
</dbReference>
<comment type="catalytic activity">
    <reaction evidence="14 15">
        <text>tRNA(Phe) + L-phenylalanine + ATP = L-phenylalanyl-tRNA(Phe) + AMP + diphosphate + H(+)</text>
        <dbReference type="Rhea" id="RHEA:19413"/>
        <dbReference type="Rhea" id="RHEA-COMP:9668"/>
        <dbReference type="Rhea" id="RHEA-COMP:9699"/>
        <dbReference type="ChEBI" id="CHEBI:15378"/>
        <dbReference type="ChEBI" id="CHEBI:30616"/>
        <dbReference type="ChEBI" id="CHEBI:33019"/>
        <dbReference type="ChEBI" id="CHEBI:58095"/>
        <dbReference type="ChEBI" id="CHEBI:78442"/>
        <dbReference type="ChEBI" id="CHEBI:78531"/>
        <dbReference type="ChEBI" id="CHEBI:456215"/>
        <dbReference type="EC" id="6.1.1.20"/>
    </reaction>
</comment>
<dbReference type="SUPFAM" id="SSF54991">
    <property type="entry name" value="Anticodon-binding domain of PheRS"/>
    <property type="match status" value="1"/>
</dbReference>
<dbReference type="InterPro" id="IPR041616">
    <property type="entry name" value="PheRS_beta_core"/>
</dbReference>
<evidence type="ECO:0000256" key="2">
    <source>
        <dbReference type="ARBA" id="ARBA00008653"/>
    </source>
</evidence>
<feature type="domain" description="FDX-ACB" evidence="18">
    <location>
        <begin position="698"/>
        <end position="791"/>
    </location>
</feature>
<proteinExistence type="inferred from homology"/>
<evidence type="ECO:0000256" key="14">
    <source>
        <dbReference type="ARBA" id="ARBA00049255"/>
    </source>
</evidence>
<evidence type="ECO:0000259" key="19">
    <source>
        <dbReference type="PROSITE" id="PS51483"/>
    </source>
</evidence>
<dbReference type="PROSITE" id="PS51447">
    <property type="entry name" value="FDX_ACB"/>
    <property type="match status" value="1"/>
</dbReference>
<dbReference type="CDD" id="cd00769">
    <property type="entry name" value="PheRS_beta_core"/>
    <property type="match status" value="1"/>
</dbReference>
<evidence type="ECO:0000256" key="7">
    <source>
        <dbReference type="ARBA" id="ARBA00022723"/>
    </source>
</evidence>
<dbReference type="Pfam" id="PF03483">
    <property type="entry name" value="B3_4"/>
    <property type="match status" value="1"/>
</dbReference>
<dbReference type="Proteomes" id="UP000179344">
    <property type="component" value="Unassembled WGS sequence"/>
</dbReference>
<dbReference type="NCBIfam" id="NF045760">
    <property type="entry name" value="YtpR"/>
    <property type="match status" value="1"/>
</dbReference>
<dbReference type="InterPro" id="IPR036690">
    <property type="entry name" value="Fdx_antiC-bd_sf"/>
</dbReference>
<dbReference type="Gene3D" id="3.50.40.10">
    <property type="entry name" value="Phenylalanyl-trna Synthetase, Chain B, domain 3"/>
    <property type="match status" value="1"/>
</dbReference>
<dbReference type="PROSITE" id="PS50886">
    <property type="entry name" value="TRBD"/>
    <property type="match status" value="1"/>
</dbReference>
<dbReference type="SMART" id="SM00896">
    <property type="entry name" value="FDX-ACB"/>
    <property type="match status" value="1"/>
</dbReference>
<comment type="subcellular location">
    <subcellularLocation>
        <location evidence="1 15">Cytoplasm</location>
    </subcellularLocation>
</comment>
<keyword evidence="8 15" id="KW-0547">Nucleotide-binding</keyword>
<keyword evidence="10 15" id="KW-0460">Magnesium</keyword>
<accession>A0A1F6TGT2</accession>
<keyword evidence="13 15" id="KW-0030">Aminoacyl-tRNA synthetase</keyword>